<protein>
    <submittedName>
        <fullName evidence="3">Oxidoreductase, short chain dehydrogenase/reductase family protein</fullName>
    </submittedName>
</protein>
<gene>
    <name evidence="3" type="ORF">NECAME_06678</name>
</gene>
<keyword evidence="4" id="KW-1185">Reference proteome</keyword>
<dbReference type="AlphaFoldDB" id="W2TT23"/>
<dbReference type="PRINTS" id="PR00081">
    <property type="entry name" value="GDHRDH"/>
</dbReference>
<dbReference type="FunFam" id="3.40.50.720:FF:000084">
    <property type="entry name" value="Short-chain dehydrogenase reductase"/>
    <property type="match status" value="1"/>
</dbReference>
<evidence type="ECO:0000313" key="3">
    <source>
        <dbReference type="EMBL" id="ETN84794.1"/>
    </source>
</evidence>
<comment type="similarity">
    <text evidence="1 2">Belongs to the short-chain dehydrogenases/reductases (SDR) family.</text>
</comment>
<dbReference type="PANTHER" id="PTHR43943:SF16">
    <property type="entry name" value="DEHYDROGENASES, SHORT CHAIN"/>
    <property type="match status" value="1"/>
</dbReference>
<dbReference type="Pfam" id="PF00106">
    <property type="entry name" value="adh_short"/>
    <property type="match status" value="1"/>
</dbReference>
<sequence>LCQNKNEGCEESRSSTNSYYLTSEHQFQEHCLPLSLRMASLMAAKVLSDRVAVVSASTKGIGFAIAKRLGLDGASVVVSSRKQKNVEEAVEALRLEGIDASGLTAHVGLKEDRKRLINFAIDQYGKLDILVSNAAANPHFGDIMSISDSQWDKLLTVNSKIANGAKAFISPVQVRSALQLTQEAAPHLESSGRGCVVLVSSVAGYAPIDGLGAYSVMKSTLIGLNKALSQSLARRNIRVNAIAPGIIRTDFSRALYANEVDHENWLRSIPLNRLGQAEECADAVAFLVSDEASYITGETIGVNGGMHAHI</sequence>
<dbReference type="OrthoDB" id="1669814at2759"/>
<proteinExistence type="inferred from homology"/>
<dbReference type="EMBL" id="KI657862">
    <property type="protein sequence ID" value="ETN84794.1"/>
    <property type="molecule type" value="Genomic_DNA"/>
</dbReference>
<evidence type="ECO:0000313" key="4">
    <source>
        <dbReference type="Proteomes" id="UP000053676"/>
    </source>
</evidence>
<name>W2TT23_NECAM</name>
<dbReference type="KEGG" id="nai:NECAME_06678"/>
<evidence type="ECO:0000256" key="1">
    <source>
        <dbReference type="ARBA" id="ARBA00006484"/>
    </source>
</evidence>
<dbReference type="Proteomes" id="UP000053676">
    <property type="component" value="Unassembled WGS sequence"/>
</dbReference>
<dbReference type="STRING" id="51031.W2TT23"/>
<dbReference type="Gene3D" id="3.40.50.720">
    <property type="entry name" value="NAD(P)-binding Rossmann-like Domain"/>
    <property type="match status" value="1"/>
</dbReference>
<accession>W2TT23</accession>
<organism evidence="3 4">
    <name type="scientific">Necator americanus</name>
    <name type="common">Human hookworm</name>
    <dbReference type="NCBI Taxonomy" id="51031"/>
    <lineage>
        <taxon>Eukaryota</taxon>
        <taxon>Metazoa</taxon>
        <taxon>Ecdysozoa</taxon>
        <taxon>Nematoda</taxon>
        <taxon>Chromadorea</taxon>
        <taxon>Rhabditida</taxon>
        <taxon>Rhabditina</taxon>
        <taxon>Rhabditomorpha</taxon>
        <taxon>Strongyloidea</taxon>
        <taxon>Ancylostomatidae</taxon>
        <taxon>Bunostominae</taxon>
        <taxon>Necator</taxon>
    </lineage>
</organism>
<reference evidence="4" key="1">
    <citation type="journal article" date="2014" name="Nat. Genet.">
        <title>Genome of the human hookworm Necator americanus.</title>
        <authorList>
            <person name="Tang Y.T."/>
            <person name="Gao X."/>
            <person name="Rosa B.A."/>
            <person name="Abubucker S."/>
            <person name="Hallsworth-Pepin K."/>
            <person name="Martin J."/>
            <person name="Tyagi R."/>
            <person name="Heizer E."/>
            <person name="Zhang X."/>
            <person name="Bhonagiri-Palsikar V."/>
            <person name="Minx P."/>
            <person name="Warren W.C."/>
            <person name="Wang Q."/>
            <person name="Zhan B."/>
            <person name="Hotez P.J."/>
            <person name="Sternberg P.W."/>
            <person name="Dougall A."/>
            <person name="Gaze S.T."/>
            <person name="Mulvenna J."/>
            <person name="Sotillo J."/>
            <person name="Ranganathan S."/>
            <person name="Rabelo E.M."/>
            <person name="Wilson R.K."/>
            <person name="Felgner P.L."/>
            <person name="Bethony J."/>
            <person name="Hawdon J.M."/>
            <person name="Gasser R.B."/>
            <person name="Loukas A."/>
            <person name="Mitreva M."/>
        </authorList>
    </citation>
    <scope>NUCLEOTIDE SEQUENCE [LARGE SCALE GENOMIC DNA]</scope>
</reference>
<feature type="non-terminal residue" evidence="3">
    <location>
        <position position="1"/>
    </location>
</feature>
<dbReference type="NCBIfam" id="NF005559">
    <property type="entry name" value="PRK07231.1"/>
    <property type="match status" value="1"/>
</dbReference>
<dbReference type="SUPFAM" id="SSF51735">
    <property type="entry name" value="NAD(P)-binding Rossmann-fold domains"/>
    <property type="match status" value="1"/>
</dbReference>
<dbReference type="OMA" id="WEVANVI"/>
<dbReference type="InterPro" id="IPR036291">
    <property type="entry name" value="NAD(P)-bd_dom_sf"/>
</dbReference>
<dbReference type="PRINTS" id="PR00080">
    <property type="entry name" value="SDRFAMILY"/>
</dbReference>
<dbReference type="GO" id="GO:0004090">
    <property type="term" value="F:carbonyl reductase (NADPH) activity"/>
    <property type="evidence" value="ECO:0007669"/>
    <property type="project" value="TreeGrafter"/>
</dbReference>
<dbReference type="PANTHER" id="PTHR43943">
    <property type="entry name" value="DEHYDROGENASE/REDUCTASE (SDR FAMILY) MEMBER 4"/>
    <property type="match status" value="1"/>
</dbReference>
<dbReference type="InterPro" id="IPR002347">
    <property type="entry name" value="SDR_fam"/>
</dbReference>
<evidence type="ECO:0000256" key="2">
    <source>
        <dbReference type="RuleBase" id="RU000363"/>
    </source>
</evidence>